<dbReference type="PROSITE" id="PS00664">
    <property type="entry name" value="VINCULIN_2"/>
    <property type="match status" value="1"/>
</dbReference>
<dbReference type="GO" id="GO:0007155">
    <property type="term" value="P:cell adhesion"/>
    <property type="evidence" value="ECO:0007669"/>
    <property type="project" value="UniProtKB-KW"/>
</dbReference>
<keyword evidence="7" id="KW-0963">Cytoplasm</keyword>
<dbReference type="eggNOG" id="KOG2579">
    <property type="taxonomic scope" value="Eukaryota"/>
</dbReference>
<keyword evidence="6" id="KW-1003">Cell membrane</keyword>
<dbReference type="AlphaFoldDB" id="T1JBN5"/>
<evidence type="ECO:0000313" key="17">
    <source>
        <dbReference type="EnsemblMetazoa" id="SMAR011186-PA"/>
    </source>
</evidence>
<dbReference type="InterPro" id="IPR002181">
    <property type="entry name" value="Fibrinogen_a/b/g_C_dom"/>
</dbReference>
<evidence type="ECO:0000256" key="7">
    <source>
        <dbReference type="ARBA" id="ARBA00022490"/>
    </source>
</evidence>
<evidence type="ECO:0000256" key="5">
    <source>
        <dbReference type="ARBA" id="ARBA00014125"/>
    </source>
</evidence>
<keyword evidence="10" id="KW-0965">Cell junction</keyword>
<accession>T1JBN5</accession>
<proteinExistence type="inferred from homology"/>
<protein>
    <recommendedName>
        <fullName evidence="5">Vinculin</fullName>
    </recommendedName>
</protein>
<name>T1JBN5_STRMM</name>
<keyword evidence="12" id="KW-0009">Actin-binding</keyword>
<feature type="compositionally biased region" description="Pro residues" evidence="15">
    <location>
        <begin position="788"/>
        <end position="806"/>
    </location>
</feature>
<evidence type="ECO:0000256" key="10">
    <source>
        <dbReference type="ARBA" id="ARBA00022949"/>
    </source>
</evidence>
<dbReference type="InterPro" id="IPR000633">
    <property type="entry name" value="Vinculin_CS"/>
</dbReference>
<dbReference type="SUPFAM" id="SSF47220">
    <property type="entry name" value="alpha-catenin/vinculin-like"/>
    <property type="match status" value="6"/>
</dbReference>
<keyword evidence="8" id="KW-0677">Repeat</keyword>
<sequence length="1110" mass="124282">MPVFHTKTIEGILEPVAQQVERLVILHEEAEDGNAMPDLERPVQAVSSAVTNLIKVGKETINSSEDAILKQDMPVALHRVENASKLLVEASSMLKADPYSGPARKKLIEGARGILQGTSALLLCFDESEVRKIIRECRKVLDYLAVAEVIETMEDLVQFVKDLSPCLTKLSRDVDAREKDLTHQFHREILVRCLEQVKTLAPILICSMKMLIQIMVKRGKGEAEAAANRNYVEQRMTDEINEIIRVLQLTTYDEDEWDADNLTVMKKIQNAINGKMQSAVDWLGDPLALKGGVGEKSLRQMLEHATRVAERSLPSDGSSIRKLCGDIGSMTDALCELRHDGKGASPQAQSLARGIQQKLHELNGLVARAVTNIEKSGIQQPAHTVTGRIDQAQRWILNPTLDDKGLGVQAVQLVAEEGRKVAEGLQGIQKKEIIQLCNEVDSLGRQLSDLVHEGQGNSPQAKAVARLLSSKLHELKYRIQSALVNRVVEDFIDVTVPLKQFTDAVLAPEGTPNREVTFNDKGKALQEFSTRASKTARMVAAGGCNNKKLAEALLSSAWQVECLTPQLINAGLIRMSYPQNKAADEHFENLRKQYAESIQKMRNLADEATDKVEFVKASEDAIRRHTNLCEDAIASKVPQKMVDNTSSIARLANRVLMVAKQESDNSEDPYFIDRVTPMVQDAKSVALNINDTNSITRWRDSNRMLINAVGAVRQAVTPDELPPSPDIDKFNISAQRQPPLAHPPKQQDLDISELLNVDFDELFNQNQMQRSSPSQYQGIQLPLRETAPPRPPLPLGEHPPPRPPPPETDDEDEIHFPVPQANQPIMMAAHGLRQEVRQWSSKDNDLVAAAKKMAVLMYRLSQLVRGEGGSKKELIACAKAIAEASEEVTRLAKLLARQCTDKRMRTNLLQVCERIPTIGTQLKILTTVKATMLGVQGTEEDQEATEMLVGNAQNLMQSVKETVRAAEAASIKIRTDAGIRLRWVRNTQSGIYTIHPRPWYGPYPFQVYCDMKTDGGGWTMFQRRDDYEIRQNFFRNWTDYRIGFGDLDKEFWLGNDHLYILTNQDRVTLRVDLEDFEGNARYAEYKQFQISDNRNNYKAVIAEYQGDAGE</sequence>
<dbReference type="PANTHER" id="PTHR46180">
    <property type="entry name" value="VINCULIN"/>
    <property type="match status" value="1"/>
</dbReference>
<evidence type="ECO:0000256" key="6">
    <source>
        <dbReference type="ARBA" id="ARBA00022475"/>
    </source>
</evidence>
<dbReference type="EnsemblMetazoa" id="SMAR011186-RA">
    <property type="protein sequence ID" value="SMAR011186-PA"/>
    <property type="gene ID" value="SMAR011186"/>
</dbReference>
<organism evidence="17 18">
    <name type="scientific">Strigamia maritima</name>
    <name type="common">European centipede</name>
    <name type="synonym">Geophilus maritimus</name>
    <dbReference type="NCBI Taxonomy" id="126957"/>
    <lineage>
        <taxon>Eukaryota</taxon>
        <taxon>Metazoa</taxon>
        <taxon>Ecdysozoa</taxon>
        <taxon>Arthropoda</taxon>
        <taxon>Myriapoda</taxon>
        <taxon>Chilopoda</taxon>
        <taxon>Pleurostigmophora</taxon>
        <taxon>Geophilomorpha</taxon>
        <taxon>Linotaeniidae</taxon>
        <taxon>Strigamia</taxon>
    </lineage>
</organism>
<feature type="coiled-coil region" evidence="14">
    <location>
        <begin position="587"/>
        <end position="618"/>
    </location>
</feature>
<dbReference type="PRINTS" id="PR00806">
    <property type="entry name" value="VINCULIN"/>
</dbReference>
<evidence type="ECO:0000256" key="4">
    <source>
        <dbReference type="ARBA" id="ARBA00008376"/>
    </source>
</evidence>
<dbReference type="GO" id="GO:0005912">
    <property type="term" value="C:adherens junction"/>
    <property type="evidence" value="ECO:0007669"/>
    <property type="project" value="UniProtKB-SubCell"/>
</dbReference>
<dbReference type="PROSITE" id="PS51406">
    <property type="entry name" value="FIBRINOGEN_C_2"/>
    <property type="match status" value="1"/>
</dbReference>
<evidence type="ECO:0000256" key="8">
    <source>
        <dbReference type="ARBA" id="ARBA00022737"/>
    </source>
</evidence>
<evidence type="ECO:0000256" key="12">
    <source>
        <dbReference type="ARBA" id="ARBA00023203"/>
    </source>
</evidence>
<dbReference type="FunFam" id="1.20.120.230:FF:000010">
    <property type="entry name" value="Vinculin a"/>
    <property type="match status" value="1"/>
</dbReference>
<keyword evidence="18" id="KW-1185">Reference proteome</keyword>
<dbReference type="InterPro" id="IPR036056">
    <property type="entry name" value="Fibrinogen-like_C"/>
</dbReference>
<dbReference type="NCBIfam" id="NF040941">
    <property type="entry name" value="GGGWT_bact"/>
    <property type="match status" value="1"/>
</dbReference>
<keyword evidence="14" id="KW-0175">Coiled coil</keyword>
<evidence type="ECO:0000256" key="3">
    <source>
        <dbReference type="ARBA" id="ARBA00004536"/>
    </source>
</evidence>
<dbReference type="Proteomes" id="UP000014500">
    <property type="component" value="Unassembled WGS sequence"/>
</dbReference>
<dbReference type="EMBL" id="JH432016">
    <property type="status" value="NOT_ANNOTATED_CDS"/>
    <property type="molecule type" value="Genomic_DNA"/>
</dbReference>
<dbReference type="SUPFAM" id="SSF56496">
    <property type="entry name" value="Fibrinogen C-terminal domain-like"/>
    <property type="match status" value="1"/>
</dbReference>
<evidence type="ECO:0000256" key="15">
    <source>
        <dbReference type="SAM" id="MobiDB-lite"/>
    </source>
</evidence>
<dbReference type="SMART" id="SM00186">
    <property type="entry name" value="FBG"/>
    <property type="match status" value="1"/>
</dbReference>
<dbReference type="eggNOG" id="KOG3681">
    <property type="taxonomic scope" value="Eukaryota"/>
</dbReference>
<feature type="region of interest" description="Disordered" evidence="15">
    <location>
        <begin position="784"/>
        <end position="812"/>
    </location>
</feature>
<evidence type="ECO:0000256" key="9">
    <source>
        <dbReference type="ARBA" id="ARBA00022889"/>
    </source>
</evidence>
<dbReference type="STRING" id="126957.T1JBN5"/>
<dbReference type="Gene3D" id="1.20.120.810">
    <property type="entry name" value="Vinculin, Vh2 four-helix bundle"/>
    <property type="match status" value="2"/>
</dbReference>
<dbReference type="Gene3D" id="3.90.215.10">
    <property type="entry name" value="Gamma Fibrinogen, chain A, domain 1"/>
    <property type="match status" value="1"/>
</dbReference>
<dbReference type="GO" id="GO:0005886">
    <property type="term" value="C:plasma membrane"/>
    <property type="evidence" value="ECO:0007669"/>
    <property type="project" value="UniProtKB-SubCell"/>
</dbReference>
<feature type="domain" description="Fibrinogen C-terminal" evidence="16">
    <location>
        <begin position="967"/>
        <end position="1110"/>
    </location>
</feature>
<comment type="similarity">
    <text evidence="4">Belongs to the vinculin/alpha-catenin family.</text>
</comment>
<keyword evidence="9" id="KW-0130">Cell adhesion</keyword>
<evidence type="ECO:0000256" key="2">
    <source>
        <dbReference type="ARBA" id="ARBA00004413"/>
    </source>
</evidence>
<dbReference type="GO" id="GO:0051015">
    <property type="term" value="F:actin filament binding"/>
    <property type="evidence" value="ECO:0007669"/>
    <property type="project" value="InterPro"/>
</dbReference>
<dbReference type="InterPro" id="IPR014716">
    <property type="entry name" value="Fibrinogen_a/b/g_C_1"/>
</dbReference>
<dbReference type="Pfam" id="PF01044">
    <property type="entry name" value="Vinculin"/>
    <property type="match status" value="1"/>
</dbReference>
<evidence type="ECO:0000313" key="18">
    <source>
        <dbReference type="Proteomes" id="UP000014500"/>
    </source>
</evidence>
<dbReference type="GO" id="GO:0005198">
    <property type="term" value="F:structural molecule activity"/>
    <property type="evidence" value="ECO:0007669"/>
    <property type="project" value="InterPro"/>
</dbReference>
<keyword evidence="13" id="KW-0206">Cytoskeleton</keyword>
<evidence type="ECO:0000259" key="16">
    <source>
        <dbReference type="PROSITE" id="PS51406"/>
    </source>
</evidence>
<dbReference type="GO" id="GO:0015629">
    <property type="term" value="C:actin cytoskeleton"/>
    <property type="evidence" value="ECO:0007669"/>
    <property type="project" value="InterPro"/>
</dbReference>
<comment type="subcellular location">
    <subcellularLocation>
        <location evidence="3">Cell junction</location>
        <location evidence="3">Adherens junction</location>
    </subcellularLocation>
    <subcellularLocation>
        <location evidence="2">Cell membrane</location>
        <topology evidence="2">Peripheral membrane protein</topology>
        <orientation evidence="2">Cytoplasmic side</orientation>
    </subcellularLocation>
    <subcellularLocation>
        <location evidence="1">Cytoplasm</location>
        <location evidence="1">Cytoskeleton</location>
    </subcellularLocation>
</comment>
<dbReference type="InterPro" id="IPR006077">
    <property type="entry name" value="Vinculin/catenin"/>
</dbReference>
<keyword evidence="11" id="KW-0472">Membrane</keyword>
<evidence type="ECO:0000256" key="11">
    <source>
        <dbReference type="ARBA" id="ARBA00023136"/>
    </source>
</evidence>
<dbReference type="OMA" id="ANNLCEL"/>
<reference evidence="17" key="2">
    <citation type="submission" date="2015-02" db="UniProtKB">
        <authorList>
            <consortium name="EnsemblMetazoa"/>
        </authorList>
    </citation>
    <scope>IDENTIFICATION</scope>
</reference>
<dbReference type="PhylomeDB" id="T1JBN5"/>
<dbReference type="Gene3D" id="1.20.120.230">
    <property type="entry name" value="Alpha-catenin/vinculin-like"/>
    <property type="match status" value="4"/>
</dbReference>
<reference evidence="18" key="1">
    <citation type="submission" date="2011-05" db="EMBL/GenBank/DDBJ databases">
        <authorList>
            <person name="Richards S.R."/>
            <person name="Qu J."/>
            <person name="Jiang H."/>
            <person name="Jhangiani S.N."/>
            <person name="Agravi P."/>
            <person name="Goodspeed R."/>
            <person name="Gross S."/>
            <person name="Mandapat C."/>
            <person name="Jackson L."/>
            <person name="Mathew T."/>
            <person name="Pu L."/>
            <person name="Thornton R."/>
            <person name="Saada N."/>
            <person name="Wilczek-Boney K.B."/>
            <person name="Lee S."/>
            <person name="Kovar C."/>
            <person name="Wu Y."/>
            <person name="Scherer S.E."/>
            <person name="Worley K.C."/>
            <person name="Muzny D.M."/>
            <person name="Gibbs R."/>
        </authorList>
    </citation>
    <scope>NUCLEOTIDE SEQUENCE</scope>
    <source>
        <strain evidence="18">Brora</strain>
    </source>
</reference>
<dbReference type="InterPro" id="IPR036723">
    <property type="entry name" value="Alpha-catenin/vinculin-like_sf"/>
</dbReference>
<evidence type="ECO:0000256" key="1">
    <source>
        <dbReference type="ARBA" id="ARBA00004245"/>
    </source>
</evidence>
<dbReference type="HOGENOM" id="CLU_012338_0_0_1"/>
<evidence type="ECO:0000256" key="14">
    <source>
        <dbReference type="SAM" id="Coils"/>
    </source>
</evidence>
<dbReference type="InterPro" id="IPR017997">
    <property type="entry name" value="Vinculin"/>
</dbReference>
<evidence type="ECO:0000256" key="13">
    <source>
        <dbReference type="ARBA" id="ARBA00023212"/>
    </source>
</evidence>